<organism evidence="1 2">
    <name type="scientific">Acinetobacter colistiniresistens</name>
    <dbReference type="NCBI Taxonomy" id="280145"/>
    <lineage>
        <taxon>Bacteria</taxon>
        <taxon>Pseudomonadati</taxon>
        <taxon>Pseudomonadota</taxon>
        <taxon>Gammaproteobacteria</taxon>
        <taxon>Moraxellales</taxon>
        <taxon>Moraxellaceae</taxon>
        <taxon>Acinetobacter</taxon>
    </lineage>
</organism>
<gene>
    <name evidence="1" type="ORF">F889_02171</name>
</gene>
<evidence type="ECO:0000313" key="2">
    <source>
        <dbReference type="Proteomes" id="UP000013009"/>
    </source>
</evidence>
<dbReference type="PATRIC" id="fig|1217695.3.peg.2108"/>
<proteinExistence type="predicted"/>
<dbReference type="Proteomes" id="UP000013009">
    <property type="component" value="Unassembled WGS sequence"/>
</dbReference>
<reference evidence="1 2" key="1">
    <citation type="submission" date="2013-02" db="EMBL/GenBank/DDBJ databases">
        <title>The Genome Sequence of Acinetobacter sp. NIPH 1859.</title>
        <authorList>
            <consortium name="The Broad Institute Genome Sequencing Platform"/>
            <consortium name="The Broad Institute Genome Sequencing Center for Infectious Disease"/>
            <person name="Cerqueira G."/>
            <person name="Feldgarden M."/>
            <person name="Courvalin P."/>
            <person name="Perichon B."/>
            <person name="Grillot-Courvalin C."/>
            <person name="Clermont D."/>
            <person name="Rocha E."/>
            <person name="Yoon E.-J."/>
            <person name="Nemec A."/>
            <person name="Walker B."/>
            <person name="Young S.K."/>
            <person name="Zeng Q."/>
            <person name="Gargeya S."/>
            <person name="Fitzgerald M."/>
            <person name="Haas B."/>
            <person name="Abouelleil A."/>
            <person name="Alvarado L."/>
            <person name="Arachchi H.M."/>
            <person name="Berlin A.M."/>
            <person name="Chapman S.B."/>
            <person name="Dewar J."/>
            <person name="Goldberg J."/>
            <person name="Griggs A."/>
            <person name="Gujja S."/>
            <person name="Hansen M."/>
            <person name="Howarth C."/>
            <person name="Imamovic A."/>
            <person name="Larimer J."/>
            <person name="McCowan C."/>
            <person name="Murphy C."/>
            <person name="Neiman D."/>
            <person name="Pearson M."/>
            <person name="Priest M."/>
            <person name="Roberts A."/>
            <person name="Saif S."/>
            <person name="Shea T."/>
            <person name="Sisk P."/>
            <person name="Sykes S."/>
            <person name="Wortman J."/>
            <person name="Nusbaum C."/>
            <person name="Birren B."/>
        </authorList>
    </citation>
    <scope>NUCLEOTIDE SEQUENCE [LARGE SCALE GENOMIC DNA]</scope>
    <source>
        <strain evidence="1 2">NIPH 1859</strain>
    </source>
</reference>
<evidence type="ECO:0000313" key="1">
    <source>
        <dbReference type="EMBL" id="ENX33510.1"/>
    </source>
</evidence>
<accession>N9R4G9</accession>
<dbReference type="HOGENOM" id="CLU_3021262_0_0_6"/>
<protein>
    <submittedName>
        <fullName evidence="1">Uncharacterized protein</fullName>
    </submittedName>
</protein>
<dbReference type="EMBL" id="APRZ01000017">
    <property type="protein sequence ID" value="ENX33510.1"/>
    <property type="molecule type" value="Genomic_DNA"/>
</dbReference>
<name>N9R4G9_9GAMM</name>
<dbReference type="RefSeq" id="WP_005273995.1">
    <property type="nucleotide sequence ID" value="NZ_KB850195.1"/>
</dbReference>
<sequence>MKIEYLQVMHNANVGDVLEVTDFEANILIKTGVAKPYEEPKKAATKPKKEVKTNE</sequence>
<comment type="caution">
    <text evidence="1">The sequence shown here is derived from an EMBL/GenBank/DDBJ whole genome shotgun (WGS) entry which is preliminary data.</text>
</comment>
<dbReference type="AlphaFoldDB" id="N9R4G9"/>
<keyword evidence="2" id="KW-1185">Reference proteome</keyword>